<protein>
    <submittedName>
        <fullName evidence="2">Uncharacterized protein</fullName>
    </submittedName>
</protein>
<name>A0AA37XHY6_9MICO</name>
<keyword evidence="3" id="KW-1185">Reference proteome</keyword>
<sequence length="93" mass="10568">MVRARKPTQFLHEAEPNTVFRLPVVAYDLQGASEASGLSRTTLQTAIQRGDLVARYYNTKPLILADELYSFVAHLPTESSRHRPTSIYAREYD</sequence>
<dbReference type="AlphaFoldDB" id="A0AA37XHY6"/>
<evidence type="ECO:0000313" key="2">
    <source>
        <dbReference type="EMBL" id="GMA33603.1"/>
    </source>
</evidence>
<reference evidence="2" key="2">
    <citation type="submission" date="2023-02" db="EMBL/GenBank/DDBJ databases">
        <authorList>
            <person name="Sun Q."/>
            <person name="Mori K."/>
        </authorList>
    </citation>
    <scope>NUCLEOTIDE SEQUENCE</scope>
    <source>
        <strain evidence="2">NBRC 112290</strain>
    </source>
</reference>
<dbReference type="EMBL" id="BSUM01000001">
    <property type="protein sequence ID" value="GMA33491.1"/>
    <property type="molecule type" value="Genomic_DNA"/>
</dbReference>
<evidence type="ECO:0000313" key="3">
    <source>
        <dbReference type="Proteomes" id="UP001157161"/>
    </source>
</evidence>
<dbReference type="EMBL" id="BSUM01000002">
    <property type="protein sequence ID" value="GMA33603.1"/>
    <property type="molecule type" value="Genomic_DNA"/>
</dbReference>
<organism evidence="2 3">
    <name type="scientific">Litorihabitans aurantiacus</name>
    <dbReference type="NCBI Taxonomy" id="1930061"/>
    <lineage>
        <taxon>Bacteria</taxon>
        <taxon>Bacillati</taxon>
        <taxon>Actinomycetota</taxon>
        <taxon>Actinomycetes</taxon>
        <taxon>Micrococcales</taxon>
        <taxon>Beutenbergiaceae</taxon>
        <taxon>Litorihabitans</taxon>
    </lineage>
</organism>
<proteinExistence type="predicted"/>
<dbReference type="Proteomes" id="UP001157161">
    <property type="component" value="Unassembled WGS sequence"/>
</dbReference>
<evidence type="ECO:0000313" key="1">
    <source>
        <dbReference type="EMBL" id="GMA33491.1"/>
    </source>
</evidence>
<comment type="caution">
    <text evidence="2">The sequence shown here is derived from an EMBL/GenBank/DDBJ whole genome shotgun (WGS) entry which is preliminary data.</text>
</comment>
<gene>
    <name evidence="1" type="ORF">GCM10025875_34830</name>
    <name evidence="2" type="ORF">GCM10025875_35950</name>
</gene>
<reference evidence="2" key="1">
    <citation type="journal article" date="2014" name="Int. J. Syst. Evol. Microbiol.">
        <title>Complete genome sequence of Corynebacterium casei LMG S-19264T (=DSM 44701T), isolated from a smear-ripened cheese.</title>
        <authorList>
            <consortium name="US DOE Joint Genome Institute (JGI-PGF)"/>
            <person name="Walter F."/>
            <person name="Albersmeier A."/>
            <person name="Kalinowski J."/>
            <person name="Ruckert C."/>
        </authorList>
    </citation>
    <scope>NUCLEOTIDE SEQUENCE</scope>
    <source>
        <strain evidence="2">NBRC 112290</strain>
    </source>
</reference>
<accession>A0AA37XHY6</accession>